<dbReference type="PANTHER" id="PTHR39328">
    <property type="entry name" value="BLL2871 PROTEIN"/>
    <property type="match status" value="1"/>
</dbReference>
<proteinExistence type="predicted"/>
<dbReference type="InterPro" id="IPR010430">
    <property type="entry name" value="DUF1028"/>
</dbReference>
<dbReference type="PANTHER" id="PTHR39328:SF1">
    <property type="entry name" value="BLL2871 PROTEIN"/>
    <property type="match status" value="1"/>
</dbReference>
<dbReference type="eggNOG" id="COG3342">
    <property type="taxonomic scope" value="Bacteria"/>
</dbReference>
<dbReference type="RefSeq" id="WP_238546077.1">
    <property type="nucleotide sequence ID" value="NZ_JMIR01000009.1"/>
</dbReference>
<sequence>MELNTFSIVARDPMTGRFGIAVTTKAFAVGSLCPFARAGVGAIATQARVNPTLGPKGLRLLEHGLSAEETLEQLLAEDPGRRYRQLGIVDKYGHAAAYTGEETNAWTGHVVGDHFTVQGNLLTGPEVVQGVAATFSASTAPFEERLIQALEAGQHAGGDKRGKQSAALLVVDTEDFPYVDIRVDDNPEPLKELRRLYDIHKNGLLSVYREWVEGVRSGTIPKGVAKPDEPSQDQPKS</sequence>
<dbReference type="Gene3D" id="3.60.20.10">
    <property type="entry name" value="Glutamine Phosphoribosylpyrophosphate, subunit 1, domain 1"/>
    <property type="match status" value="1"/>
</dbReference>
<evidence type="ECO:0008006" key="3">
    <source>
        <dbReference type="Google" id="ProtNLM"/>
    </source>
</evidence>
<comment type="caution">
    <text evidence="1">The sequence shown here is derived from an EMBL/GenBank/DDBJ whole genome shotgun (WGS) entry which is preliminary data.</text>
</comment>
<keyword evidence="2" id="KW-1185">Reference proteome</keyword>
<dbReference type="Proteomes" id="UP000027931">
    <property type="component" value="Unassembled WGS sequence"/>
</dbReference>
<evidence type="ECO:0000313" key="1">
    <source>
        <dbReference type="EMBL" id="KEO83667.1"/>
    </source>
</evidence>
<dbReference type="InterPro" id="IPR029055">
    <property type="entry name" value="Ntn_hydrolases_N"/>
</dbReference>
<evidence type="ECO:0000313" key="2">
    <source>
        <dbReference type="Proteomes" id="UP000027931"/>
    </source>
</evidence>
<dbReference type="EMBL" id="JMIR01000009">
    <property type="protein sequence ID" value="KEO83667.1"/>
    <property type="molecule type" value="Genomic_DNA"/>
</dbReference>
<dbReference type="STRING" id="1157490.EL26_08395"/>
<dbReference type="Pfam" id="PF06267">
    <property type="entry name" value="DUF1028"/>
    <property type="match status" value="1"/>
</dbReference>
<organism evidence="1 2">
    <name type="scientific">Tumebacillus flagellatus</name>
    <dbReference type="NCBI Taxonomy" id="1157490"/>
    <lineage>
        <taxon>Bacteria</taxon>
        <taxon>Bacillati</taxon>
        <taxon>Bacillota</taxon>
        <taxon>Bacilli</taxon>
        <taxon>Bacillales</taxon>
        <taxon>Alicyclobacillaceae</taxon>
        <taxon>Tumebacillus</taxon>
    </lineage>
</organism>
<dbReference type="SUPFAM" id="SSF56235">
    <property type="entry name" value="N-terminal nucleophile aminohydrolases (Ntn hydrolases)"/>
    <property type="match status" value="1"/>
</dbReference>
<reference evidence="1 2" key="1">
    <citation type="journal article" date="2013" name="Int. J. Syst. Evol. Microbiol.">
        <title>Tumebacillus flagellatus sp. nov., an alpha-amylase/pullulanase-producing bacterium isolated from cassava wastewater.</title>
        <authorList>
            <person name="Wang Q."/>
            <person name="Xie N."/>
            <person name="Qin Y."/>
            <person name="Shen N."/>
            <person name="Zhu J."/>
            <person name="Mi H."/>
            <person name="Huang R."/>
        </authorList>
    </citation>
    <scope>NUCLEOTIDE SEQUENCE [LARGE SCALE GENOMIC DNA]</scope>
    <source>
        <strain evidence="1 2">GST4</strain>
    </source>
</reference>
<gene>
    <name evidence="1" type="ORF">EL26_08395</name>
</gene>
<dbReference type="AlphaFoldDB" id="A0A074MCS0"/>
<name>A0A074MCS0_9BACL</name>
<protein>
    <recommendedName>
        <fullName evidence="3">DUF1028 domain-containing protein</fullName>
    </recommendedName>
</protein>
<accession>A0A074MCS0</accession>